<proteinExistence type="predicted"/>
<evidence type="ECO:0000313" key="1">
    <source>
        <dbReference type="EnsemblMetazoa" id="PPA42705.1"/>
    </source>
</evidence>
<organism evidence="1 2">
    <name type="scientific">Pristionchus pacificus</name>
    <name type="common">Parasitic nematode worm</name>
    <dbReference type="NCBI Taxonomy" id="54126"/>
    <lineage>
        <taxon>Eukaryota</taxon>
        <taxon>Metazoa</taxon>
        <taxon>Ecdysozoa</taxon>
        <taxon>Nematoda</taxon>
        <taxon>Chromadorea</taxon>
        <taxon>Rhabditida</taxon>
        <taxon>Rhabditina</taxon>
        <taxon>Diplogasteromorpha</taxon>
        <taxon>Diplogasteroidea</taxon>
        <taxon>Neodiplogasteridae</taxon>
        <taxon>Pristionchus</taxon>
    </lineage>
</organism>
<accession>A0A8R1Z3G6</accession>
<dbReference type="AlphaFoldDB" id="A0A8R1Z3G6"/>
<reference evidence="1" key="2">
    <citation type="submission" date="2022-06" db="UniProtKB">
        <authorList>
            <consortium name="EnsemblMetazoa"/>
        </authorList>
    </citation>
    <scope>IDENTIFICATION</scope>
    <source>
        <strain evidence="1">PS312</strain>
    </source>
</reference>
<dbReference type="EnsemblMetazoa" id="PPA42705.1">
    <property type="protein sequence ID" value="PPA42705.1"/>
    <property type="gene ID" value="WBGene00281074"/>
</dbReference>
<dbReference type="Proteomes" id="UP000005239">
    <property type="component" value="Unassembled WGS sequence"/>
</dbReference>
<gene>
    <name evidence="1" type="primary">WBGene00281074</name>
</gene>
<name>A0A8R1Z3G6_PRIPA</name>
<evidence type="ECO:0000313" key="2">
    <source>
        <dbReference type="Proteomes" id="UP000005239"/>
    </source>
</evidence>
<sequence length="245" mass="27128">MLCPHPAKTSRNRGEEAKQIVQVRSSGKIMITTIFHNILPAKQKISLGETNKWLTTVHAFHEARPLLALWACGRSARALAADRVAARDRSTLPSDLDGSEAVCERISQITISLAQAKIVNSLKLFDLGFSRMLMMGKFIFVIDLAPDDVTSKSIFGQYFVELSCSPSNSAPRAKLSKIQRYLELKYWPKINFDVTSSGANDTSMTKMSLPIVISILENPKSRSFRELTILACANSCLILSQTASY</sequence>
<reference evidence="2" key="1">
    <citation type="journal article" date="2008" name="Nat. Genet.">
        <title>The Pristionchus pacificus genome provides a unique perspective on nematode lifestyle and parasitism.</title>
        <authorList>
            <person name="Dieterich C."/>
            <person name="Clifton S.W."/>
            <person name="Schuster L.N."/>
            <person name="Chinwalla A."/>
            <person name="Delehaunty K."/>
            <person name="Dinkelacker I."/>
            <person name="Fulton L."/>
            <person name="Fulton R."/>
            <person name="Godfrey J."/>
            <person name="Minx P."/>
            <person name="Mitreva M."/>
            <person name="Roeseler W."/>
            <person name="Tian H."/>
            <person name="Witte H."/>
            <person name="Yang S.P."/>
            <person name="Wilson R.K."/>
            <person name="Sommer R.J."/>
        </authorList>
    </citation>
    <scope>NUCLEOTIDE SEQUENCE [LARGE SCALE GENOMIC DNA]</scope>
    <source>
        <strain evidence="2">PS312</strain>
    </source>
</reference>
<keyword evidence="2" id="KW-1185">Reference proteome</keyword>
<protein>
    <submittedName>
        <fullName evidence="1">Uncharacterized protein</fullName>
    </submittedName>
</protein>